<dbReference type="InterPro" id="IPR029787">
    <property type="entry name" value="Nucleotide_cyclase"/>
</dbReference>
<accession>A0A288Q9I2</accession>
<dbReference type="SUPFAM" id="SSF55073">
    <property type="entry name" value="Nucleotide cyclase"/>
    <property type="match status" value="1"/>
</dbReference>
<dbReference type="InterPro" id="IPR050469">
    <property type="entry name" value="Diguanylate_Cyclase"/>
</dbReference>
<keyword evidence="2" id="KW-1185">Reference proteome</keyword>
<dbReference type="InterPro" id="IPR000160">
    <property type="entry name" value="GGDEF_dom"/>
</dbReference>
<proteinExistence type="predicted"/>
<dbReference type="CDD" id="cd01949">
    <property type="entry name" value="GGDEF"/>
    <property type="match status" value="1"/>
</dbReference>
<dbReference type="KEGG" id="wso:WSWS_00919"/>
<gene>
    <name evidence="1" type="ORF">DFP99_0549</name>
</gene>
<reference evidence="1 2" key="1">
    <citation type="submission" date="2018-07" db="EMBL/GenBank/DDBJ databases">
        <title>Genomic Encyclopedia of Type Strains, Phase III (KMG-III): the genomes of soil and plant-associated and newly described type strains.</title>
        <authorList>
            <person name="Whitman W."/>
        </authorList>
    </citation>
    <scope>NUCLEOTIDE SEQUENCE [LARGE SCALE GENOMIC DNA]</scope>
    <source>
        <strain evidence="1 2">CECT 7031</strain>
    </source>
</reference>
<dbReference type="GeneID" id="94546116"/>
<dbReference type="RefSeq" id="WP_070230170.1">
    <property type="nucleotide sequence ID" value="NZ_BJYO01000002.1"/>
</dbReference>
<evidence type="ECO:0000313" key="1">
    <source>
        <dbReference type="EMBL" id="RDL12118.1"/>
    </source>
</evidence>
<dbReference type="Gene3D" id="3.30.70.270">
    <property type="match status" value="1"/>
</dbReference>
<dbReference type="AlphaFoldDB" id="A0A288Q9I2"/>
<dbReference type="GO" id="GO:0052621">
    <property type="term" value="F:diguanylate cyclase activity"/>
    <property type="evidence" value="ECO:0007669"/>
    <property type="project" value="TreeGrafter"/>
</dbReference>
<dbReference type="EMBL" id="QRAS01000001">
    <property type="protein sequence ID" value="RDL12118.1"/>
    <property type="molecule type" value="Genomic_DNA"/>
</dbReference>
<protein>
    <submittedName>
        <fullName evidence="1">Diguanylate cyclase (GGDEF)-like protein</fullName>
    </submittedName>
</protein>
<comment type="caution">
    <text evidence="1">The sequence shown here is derived from an EMBL/GenBank/DDBJ whole genome shotgun (WGS) entry which is preliminary data.</text>
</comment>
<dbReference type="InterPro" id="IPR035965">
    <property type="entry name" value="PAS-like_dom_sf"/>
</dbReference>
<dbReference type="Gene3D" id="3.30.450.20">
    <property type="entry name" value="PAS domain"/>
    <property type="match status" value="1"/>
</dbReference>
<dbReference type="CDD" id="cd00130">
    <property type="entry name" value="PAS"/>
    <property type="match status" value="1"/>
</dbReference>
<name>A0A288Q9I2_9LACO</name>
<dbReference type="InterPro" id="IPR000014">
    <property type="entry name" value="PAS"/>
</dbReference>
<sequence>MLKTNLTTKKYRNKLLMYSYVQGIGLIMLASILIYMQYFHGIWTNISYVLSVSIIIFLFLGVKRFFSLFNKYENQNALYQDSFEILVNVSVYIVDLEFNYLYMNKSNIEFMDNYYKIQPKVGENVSKYLTPLHMEVFKENVNAAISLGFKTSEDILKTDGQDIYLYTTYSPVKNSRGEIYAICCVTTDITGSVQEKEKFTELIYQDPLTNIFNRRKVFDYYKLVQQDNQKIWVLIFDLDNFKSSNDTFGHVTGDQVLVDFSNLLKSTFPSSAIIARWGGDEFLVLVPNITYGSLRVIETTIQNSITYLDELGVSVSIGEAFAEDTINNNLDYYIDAADLKMYERKRLQKGDYIRNSKVRHQ</sequence>
<dbReference type="Proteomes" id="UP000254912">
    <property type="component" value="Unassembled WGS sequence"/>
</dbReference>
<dbReference type="PROSITE" id="PS50887">
    <property type="entry name" value="GGDEF"/>
    <property type="match status" value="1"/>
</dbReference>
<dbReference type="PROSITE" id="PS50113">
    <property type="entry name" value="PAC"/>
    <property type="match status" value="1"/>
</dbReference>
<dbReference type="Pfam" id="PF00990">
    <property type="entry name" value="GGDEF"/>
    <property type="match status" value="1"/>
</dbReference>
<dbReference type="InterPro" id="IPR000700">
    <property type="entry name" value="PAS-assoc_C"/>
</dbReference>
<dbReference type="InterPro" id="IPR013656">
    <property type="entry name" value="PAS_4"/>
</dbReference>
<organism evidence="1 2">
    <name type="scientific">Weissella soli</name>
    <dbReference type="NCBI Taxonomy" id="155866"/>
    <lineage>
        <taxon>Bacteria</taxon>
        <taxon>Bacillati</taxon>
        <taxon>Bacillota</taxon>
        <taxon>Bacilli</taxon>
        <taxon>Lactobacillales</taxon>
        <taxon>Lactobacillaceae</taxon>
        <taxon>Weissella</taxon>
    </lineage>
</organism>
<dbReference type="NCBIfam" id="TIGR00254">
    <property type="entry name" value="GGDEF"/>
    <property type="match status" value="1"/>
</dbReference>
<dbReference type="SMART" id="SM00267">
    <property type="entry name" value="GGDEF"/>
    <property type="match status" value="1"/>
</dbReference>
<dbReference type="SUPFAM" id="SSF55785">
    <property type="entry name" value="PYP-like sensor domain (PAS domain)"/>
    <property type="match status" value="1"/>
</dbReference>
<dbReference type="Pfam" id="PF08448">
    <property type="entry name" value="PAS_4"/>
    <property type="match status" value="1"/>
</dbReference>
<dbReference type="InterPro" id="IPR043128">
    <property type="entry name" value="Rev_trsase/Diguanyl_cyclase"/>
</dbReference>
<dbReference type="PANTHER" id="PTHR45138">
    <property type="entry name" value="REGULATORY COMPONENTS OF SENSORY TRANSDUCTION SYSTEM"/>
    <property type="match status" value="1"/>
</dbReference>
<evidence type="ECO:0000313" key="2">
    <source>
        <dbReference type="Proteomes" id="UP000254912"/>
    </source>
</evidence>
<dbReference type="PANTHER" id="PTHR45138:SF9">
    <property type="entry name" value="DIGUANYLATE CYCLASE DGCM-RELATED"/>
    <property type="match status" value="1"/>
</dbReference>